<evidence type="ECO:0000313" key="2">
    <source>
        <dbReference type="Proteomes" id="UP001283361"/>
    </source>
</evidence>
<evidence type="ECO:0000313" key="1">
    <source>
        <dbReference type="EMBL" id="KAK3719886.1"/>
    </source>
</evidence>
<proteinExistence type="predicted"/>
<dbReference type="Proteomes" id="UP001283361">
    <property type="component" value="Unassembled WGS sequence"/>
</dbReference>
<name>A0AAE1CN57_9GAST</name>
<sequence>MPFDIYRYLRVAKFQYLEEVIGLSSQVCAGCGSRETSGPGVSVSNNAVSGTALMMMPSVLALEPTRASQCPHFHFLFRLLTLRVDE</sequence>
<gene>
    <name evidence="1" type="ORF">RRG08_040185</name>
</gene>
<accession>A0AAE1CN57</accession>
<dbReference type="EMBL" id="JAWDGP010007412">
    <property type="protein sequence ID" value="KAK3719886.1"/>
    <property type="molecule type" value="Genomic_DNA"/>
</dbReference>
<reference evidence="1" key="1">
    <citation type="journal article" date="2023" name="G3 (Bethesda)">
        <title>A reference genome for the long-term kleptoplast-retaining sea slug Elysia crispata morphotype clarki.</title>
        <authorList>
            <person name="Eastman K.E."/>
            <person name="Pendleton A.L."/>
            <person name="Shaikh M.A."/>
            <person name="Suttiyut T."/>
            <person name="Ogas R."/>
            <person name="Tomko P."/>
            <person name="Gavelis G."/>
            <person name="Widhalm J.R."/>
            <person name="Wisecaver J.H."/>
        </authorList>
    </citation>
    <scope>NUCLEOTIDE SEQUENCE</scope>
    <source>
        <strain evidence="1">ECLA1</strain>
    </source>
</reference>
<organism evidence="1 2">
    <name type="scientific">Elysia crispata</name>
    <name type="common">lettuce slug</name>
    <dbReference type="NCBI Taxonomy" id="231223"/>
    <lineage>
        <taxon>Eukaryota</taxon>
        <taxon>Metazoa</taxon>
        <taxon>Spiralia</taxon>
        <taxon>Lophotrochozoa</taxon>
        <taxon>Mollusca</taxon>
        <taxon>Gastropoda</taxon>
        <taxon>Heterobranchia</taxon>
        <taxon>Euthyneura</taxon>
        <taxon>Panpulmonata</taxon>
        <taxon>Sacoglossa</taxon>
        <taxon>Placobranchoidea</taxon>
        <taxon>Plakobranchidae</taxon>
        <taxon>Elysia</taxon>
    </lineage>
</organism>
<keyword evidence="2" id="KW-1185">Reference proteome</keyword>
<comment type="caution">
    <text evidence="1">The sequence shown here is derived from an EMBL/GenBank/DDBJ whole genome shotgun (WGS) entry which is preliminary data.</text>
</comment>
<protein>
    <submittedName>
        <fullName evidence="1">Uncharacterized protein</fullName>
    </submittedName>
</protein>
<dbReference type="AlphaFoldDB" id="A0AAE1CN57"/>